<feature type="transmembrane region" description="Helical" evidence="3">
    <location>
        <begin position="190"/>
        <end position="206"/>
    </location>
</feature>
<dbReference type="GO" id="GO:0043709">
    <property type="term" value="P:cell adhesion involved in single-species biofilm formation"/>
    <property type="evidence" value="ECO:0007669"/>
    <property type="project" value="TreeGrafter"/>
</dbReference>
<dbReference type="Gene3D" id="3.30.70.270">
    <property type="match status" value="1"/>
</dbReference>
<dbReference type="EC" id="2.7.7.65" evidence="1"/>
<keyword evidence="3" id="KW-1133">Transmembrane helix</keyword>
<dbReference type="GO" id="GO:1902201">
    <property type="term" value="P:negative regulation of bacterial-type flagellum-dependent cell motility"/>
    <property type="evidence" value="ECO:0007669"/>
    <property type="project" value="TreeGrafter"/>
</dbReference>
<dbReference type="EMBL" id="QRAN01000001">
    <property type="protein sequence ID" value="RLQ23650.1"/>
    <property type="molecule type" value="Genomic_DNA"/>
</dbReference>
<dbReference type="PANTHER" id="PTHR45138:SF9">
    <property type="entry name" value="DIGUANYLATE CYCLASE DGCM-RELATED"/>
    <property type="match status" value="1"/>
</dbReference>
<proteinExistence type="predicted"/>
<dbReference type="Proteomes" id="UP000265509">
    <property type="component" value="Unassembled WGS sequence"/>
</dbReference>
<comment type="caution">
    <text evidence="5">The sequence shown here is derived from an EMBL/GenBank/DDBJ whole genome shotgun (WGS) entry which is preliminary data.</text>
</comment>
<reference evidence="5 6" key="1">
    <citation type="submission" date="2018-07" db="EMBL/GenBank/DDBJ databases">
        <title>Halioglobus sp. genome submission.</title>
        <authorList>
            <person name="Ye M.-Q."/>
            <person name="Du Z.-J."/>
        </authorList>
    </citation>
    <scope>NUCLEOTIDE SEQUENCE [LARGE SCALE GENOMIC DNA]</scope>
    <source>
        <strain evidence="5 6">U0301</strain>
    </source>
</reference>
<feature type="transmembrane region" description="Helical" evidence="3">
    <location>
        <begin position="36"/>
        <end position="55"/>
    </location>
</feature>
<dbReference type="GO" id="GO:0052621">
    <property type="term" value="F:diguanylate cyclase activity"/>
    <property type="evidence" value="ECO:0007669"/>
    <property type="project" value="UniProtKB-EC"/>
</dbReference>
<sequence>MEVHWAALARLLAPTAIVGGGLLARAYIDQLGGEARIVLVNLPYFLALGCLVIAYQFRRLRLLLAAVGTAALFWLIQNHLQVSLAEPDAARLYLVASFGVPLLCLFLLLAPERGIFNTSGLLTAVFFLGLAGLCFALADWVAAGDALTRSRFAARPVEGYVLSSGATLLFAAVSSVALVLVVLRDSETEVALAGVLAAGYFSLALLHLDHISVVMSLAGGLCVLLGLLRSSHSMAYRDDLTGLLSRRALNERLKTLGRRYSIAMLDVDHFKKFNDTHGHDVGDDVLKLVASRVRQVGNGGTAYRYGGEEFCVVFPRRSTEDCAAAMDRVRESIASYQMSIRDRKRRPLQAREGSRRRGATNLKSNHVRVTVSAGIAARGDNHQDPQAVLSAADTQLYKAKKKGRNCVVY</sequence>
<evidence type="ECO:0000313" key="6">
    <source>
        <dbReference type="Proteomes" id="UP000265509"/>
    </source>
</evidence>
<feature type="transmembrane region" description="Helical" evidence="3">
    <location>
        <begin position="212"/>
        <end position="228"/>
    </location>
</feature>
<keyword evidence="3" id="KW-0812">Transmembrane</keyword>
<dbReference type="InterPro" id="IPR029787">
    <property type="entry name" value="Nucleotide_cyclase"/>
</dbReference>
<dbReference type="NCBIfam" id="TIGR00254">
    <property type="entry name" value="GGDEF"/>
    <property type="match status" value="1"/>
</dbReference>
<dbReference type="InterPro" id="IPR000160">
    <property type="entry name" value="GGDEF_dom"/>
</dbReference>
<feature type="domain" description="GGDEF" evidence="4">
    <location>
        <begin position="258"/>
        <end position="409"/>
    </location>
</feature>
<protein>
    <recommendedName>
        <fullName evidence="1">diguanylate cyclase</fullName>
        <ecNumber evidence="1">2.7.7.65</ecNumber>
    </recommendedName>
</protein>
<dbReference type="PANTHER" id="PTHR45138">
    <property type="entry name" value="REGULATORY COMPONENTS OF SENSORY TRANSDUCTION SYSTEM"/>
    <property type="match status" value="1"/>
</dbReference>
<dbReference type="AlphaFoldDB" id="A0A3L7E471"/>
<dbReference type="InterPro" id="IPR050469">
    <property type="entry name" value="Diguanylate_Cyclase"/>
</dbReference>
<evidence type="ECO:0000313" key="5">
    <source>
        <dbReference type="EMBL" id="RLQ23650.1"/>
    </source>
</evidence>
<evidence type="ECO:0000256" key="1">
    <source>
        <dbReference type="ARBA" id="ARBA00012528"/>
    </source>
</evidence>
<feature type="transmembrane region" description="Helical" evidence="3">
    <location>
        <begin position="62"/>
        <end position="80"/>
    </location>
</feature>
<evidence type="ECO:0000259" key="4">
    <source>
        <dbReference type="PROSITE" id="PS50887"/>
    </source>
</evidence>
<evidence type="ECO:0000256" key="2">
    <source>
        <dbReference type="ARBA" id="ARBA00034247"/>
    </source>
</evidence>
<accession>A0A3L7E471</accession>
<keyword evidence="3" id="KW-0472">Membrane</keyword>
<feature type="transmembrane region" description="Helical" evidence="3">
    <location>
        <begin position="161"/>
        <end position="183"/>
    </location>
</feature>
<comment type="catalytic activity">
    <reaction evidence="2">
        <text>2 GTP = 3',3'-c-di-GMP + 2 diphosphate</text>
        <dbReference type="Rhea" id="RHEA:24898"/>
        <dbReference type="ChEBI" id="CHEBI:33019"/>
        <dbReference type="ChEBI" id="CHEBI:37565"/>
        <dbReference type="ChEBI" id="CHEBI:58805"/>
        <dbReference type="EC" id="2.7.7.65"/>
    </reaction>
</comment>
<dbReference type="PROSITE" id="PS50887">
    <property type="entry name" value="GGDEF"/>
    <property type="match status" value="1"/>
</dbReference>
<dbReference type="GO" id="GO:0005886">
    <property type="term" value="C:plasma membrane"/>
    <property type="evidence" value="ECO:0007669"/>
    <property type="project" value="TreeGrafter"/>
</dbReference>
<evidence type="ECO:0000256" key="3">
    <source>
        <dbReference type="SAM" id="Phobius"/>
    </source>
</evidence>
<gene>
    <name evidence="5" type="ORF">DWB85_00385</name>
</gene>
<dbReference type="Pfam" id="PF00990">
    <property type="entry name" value="GGDEF"/>
    <property type="match status" value="2"/>
</dbReference>
<dbReference type="OrthoDB" id="9812260at2"/>
<feature type="transmembrane region" description="Helical" evidence="3">
    <location>
        <begin position="92"/>
        <end position="109"/>
    </location>
</feature>
<dbReference type="CDD" id="cd01949">
    <property type="entry name" value="GGDEF"/>
    <property type="match status" value="1"/>
</dbReference>
<organism evidence="5 6">
    <name type="scientific">Seongchinamella sediminis</name>
    <dbReference type="NCBI Taxonomy" id="2283635"/>
    <lineage>
        <taxon>Bacteria</taxon>
        <taxon>Pseudomonadati</taxon>
        <taxon>Pseudomonadota</taxon>
        <taxon>Gammaproteobacteria</taxon>
        <taxon>Cellvibrionales</taxon>
        <taxon>Halieaceae</taxon>
        <taxon>Seongchinamella</taxon>
    </lineage>
</organism>
<name>A0A3L7E471_9GAMM</name>
<feature type="transmembrane region" description="Helical" evidence="3">
    <location>
        <begin position="121"/>
        <end position="141"/>
    </location>
</feature>
<dbReference type="InterPro" id="IPR043128">
    <property type="entry name" value="Rev_trsase/Diguanyl_cyclase"/>
</dbReference>
<dbReference type="SMART" id="SM00267">
    <property type="entry name" value="GGDEF"/>
    <property type="match status" value="1"/>
</dbReference>
<dbReference type="SUPFAM" id="SSF55073">
    <property type="entry name" value="Nucleotide cyclase"/>
    <property type="match status" value="1"/>
</dbReference>
<keyword evidence="6" id="KW-1185">Reference proteome</keyword>